<keyword evidence="3" id="KW-1185">Reference proteome</keyword>
<feature type="non-terminal residue" evidence="2">
    <location>
        <position position="1"/>
    </location>
</feature>
<dbReference type="EMBL" id="QWLN02005367">
    <property type="protein sequence ID" value="TEA37522.1"/>
    <property type="molecule type" value="Genomic_DNA"/>
</dbReference>
<feature type="region of interest" description="Disordered" evidence="1">
    <location>
        <begin position="85"/>
        <end position="104"/>
    </location>
</feature>
<dbReference type="Proteomes" id="UP000295264">
    <property type="component" value="Unassembled WGS sequence"/>
</dbReference>
<evidence type="ECO:0000313" key="2">
    <source>
        <dbReference type="EMBL" id="TEA37522.1"/>
    </source>
</evidence>
<reference evidence="2 3" key="1">
    <citation type="journal article" date="2018" name="Genomics">
        <title>Molecular footprints of inshore aquatic adaptation in Indo-Pacific humpback dolphin (Sousa chinensis).</title>
        <authorList>
            <person name="Ming Y."/>
            <person name="Jian J."/>
            <person name="Yu F."/>
            <person name="Yu X."/>
            <person name="Wang J."/>
            <person name="Liu W."/>
        </authorList>
    </citation>
    <scope>NUCLEOTIDE SEQUENCE [LARGE SCALE GENOMIC DNA]</scope>
    <source>
        <strain evidence="2">MY-2018</strain>
        <tissue evidence="2">Skin</tissue>
    </source>
</reference>
<name>A0A484GP73_SOUCH</name>
<gene>
    <name evidence="2" type="ORF">DBR06_SOUSAS8810060</name>
</gene>
<evidence type="ECO:0000313" key="3">
    <source>
        <dbReference type="Proteomes" id="UP000295264"/>
    </source>
</evidence>
<dbReference type="AlphaFoldDB" id="A0A484GP73"/>
<protein>
    <submittedName>
        <fullName evidence="2">Uncharacterized protein</fullName>
    </submittedName>
</protein>
<comment type="caution">
    <text evidence="2">The sequence shown here is derived from an EMBL/GenBank/DDBJ whole genome shotgun (WGS) entry which is preliminary data.</text>
</comment>
<accession>A0A484GP73</accession>
<sequence length="176" mass="19061">RPGFASANSRLFALAPPESFTCAEAAAEAGPSLTPSRGRGLVASGRPRHSYNCFRTLKRGVSFSPGRRRACPEAQSVGAQAKLQPRSFGEELESPGAESAHGARPGIVWQKESTCCLRHSPVVLAKAALVEFSFRFWHSGNNTYPLPVAPRDSTKELKSVLKWPYEDGSRTTLTDC</sequence>
<organism evidence="2 3">
    <name type="scientific">Sousa chinensis</name>
    <name type="common">Indo-pacific humpbacked dolphin</name>
    <name type="synonym">Steno chinensis</name>
    <dbReference type="NCBI Taxonomy" id="103600"/>
    <lineage>
        <taxon>Eukaryota</taxon>
        <taxon>Metazoa</taxon>
        <taxon>Chordata</taxon>
        <taxon>Craniata</taxon>
        <taxon>Vertebrata</taxon>
        <taxon>Euteleostomi</taxon>
        <taxon>Mammalia</taxon>
        <taxon>Eutheria</taxon>
        <taxon>Laurasiatheria</taxon>
        <taxon>Artiodactyla</taxon>
        <taxon>Whippomorpha</taxon>
        <taxon>Cetacea</taxon>
        <taxon>Odontoceti</taxon>
        <taxon>Delphinidae</taxon>
        <taxon>Sousa</taxon>
    </lineage>
</organism>
<proteinExistence type="predicted"/>
<evidence type="ECO:0000256" key="1">
    <source>
        <dbReference type="SAM" id="MobiDB-lite"/>
    </source>
</evidence>